<proteinExistence type="predicted"/>
<dbReference type="InterPro" id="IPR015915">
    <property type="entry name" value="Kelch-typ_b-propeller"/>
</dbReference>
<dbReference type="Pfam" id="PF24681">
    <property type="entry name" value="Kelch_KLHDC2_KLHL20_DRC7"/>
    <property type="match status" value="1"/>
</dbReference>
<protein>
    <recommendedName>
        <fullName evidence="4">BACK domain-containing protein</fullName>
    </recommendedName>
</protein>
<evidence type="ECO:0000313" key="5">
    <source>
        <dbReference type="EnsemblMetazoa" id="G9088.1:cds"/>
    </source>
</evidence>
<evidence type="ECO:0000313" key="6">
    <source>
        <dbReference type="Proteomes" id="UP000005408"/>
    </source>
</evidence>
<dbReference type="Gene3D" id="2.120.10.80">
    <property type="entry name" value="Kelch-type beta propeller"/>
    <property type="match status" value="1"/>
</dbReference>
<dbReference type="SUPFAM" id="SSF117281">
    <property type="entry name" value="Kelch motif"/>
    <property type="match status" value="1"/>
</dbReference>
<evidence type="ECO:0000256" key="1">
    <source>
        <dbReference type="ARBA" id="ARBA00022441"/>
    </source>
</evidence>
<dbReference type="Proteomes" id="UP000005408">
    <property type="component" value="Unassembled WGS sequence"/>
</dbReference>
<organism evidence="5 6">
    <name type="scientific">Magallana gigas</name>
    <name type="common">Pacific oyster</name>
    <name type="synonym">Crassostrea gigas</name>
    <dbReference type="NCBI Taxonomy" id="29159"/>
    <lineage>
        <taxon>Eukaryota</taxon>
        <taxon>Metazoa</taxon>
        <taxon>Spiralia</taxon>
        <taxon>Lophotrochozoa</taxon>
        <taxon>Mollusca</taxon>
        <taxon>Bivalvia</taxon>
        <taxon>Autobranchia</taxon>
        <taxon>Pteriomorphia</taxon>
        <taxon>Ostreida</taxon>
        <taxon>Ostreoidea</taxon>
        <taxon>Ostreidae</taxon>
        <taxon>Magallana</taxon>
    </lineage>
</organism>
<feature type="compositionally biased region" description="Polar residues" evidence="3">
    <location>
        <begin position="134"/>
        <end position="153"/>
    </location>
</feature>
<dbReference type="Pfam" id="PF07707">
    <property type="entry name" value="BACK"/>
    <property type="match status" value="1"/>
</dbReference>
<dbReference type="PANTHER" id="PTHR45632">
    <property type="entry name" value="LD33804P"/>
    <property type="match status" value="1"/>
</dbReference>
<name>A0A8W8P0G9_MAGGI</name>
<evidence type="ECO:0000259" key="4">
    <source>
        <dbReference type="SMART" id="SM00875"/>
    </source>
</evidence>
<dbReference type="PANTHER" id="PTHR45632:SF3">
    <property type="entry name" value="KELCH-LIKE PROTEIN 32"/>
    <property type="match status" value="1"/>
</dbReference>
<dbReference type="SMART" id="SM00875">
    <property type="entry name" value="BACK"/>
    <property type="match status" value="1"/>
</dbReference>
<feature type="compositionally biased region" description="Basic and acidic residues" evidence="3">
    <location>
        <begin position="265"/>
        <end position="279"/>
    </location>
</feature>
<dbReference type="InterPro" id="IPR011705">
    <property type="entry name" value="BACK"/>
</dbReference>
<dbReference type="AlphaFoldDB" id="A0A8W8P0G9"/>
<reference evidence="5" key="1">
    <citation type="submission" date="2022-08" db="UniProtKB">
        <authorList>
            <consortium name="EnsemblMetazoa"/>
        </authorList>
    </citation>
    <scope>IDENTIFICATION</scope>
    <source>
        <strain evidence="5">05x7-T-G4-1.051#20</strain>
    </source>
</reference>
<sequence>MRRNKNIPMCRTIMQLLGKNFMTWRKTKDFLCLDVETVCLILSDDSLNVESEMEVFLTAVDLLKHIGADCIEKIMGCVRFPLLTGEQLFSCFKICPMLRDYHQVIMDITLANWIQTSLSLGGEDPLDLKIPTPRSHTNSATSVASYISTHSSTEQVDEQEDPDVEVEICCMSEDMARDFNTHAYLHSASSSTISKFPLIEQYSNSKLARDCSMLGDPGEHQRIQKEMLAREKQNISPDHHDKEVQSKQGQDRRILHSLDIGMGERFGRIHKERKRDPSKSTRKKKKREVEKRDWEQTNQEGKLSDESDQLRKKAMVWGGSQWFLIGGPGHDGSPSKKVKAYSYETKQWTSLAPMNVARMDHTLCLLDGMIYAIGGIGKRGRVLTRVECYNPKTNCWFYVKSLPEPRTGASATTENGRIHLSGGYGTLNDGQVSDFMDTMEIYNVDANNKEAISSFSNAPSRASSLEGSLAHEISTKKEKFTLESKVMSTSGMTGTKTISNYDGIGSYIHEIFKKICDISMRRPSHPPVMLPVGPLLRRAPQPMKFPPRNKNSPWNLRDVLYLQWHDGNQNHLPL</sequence>
<keyword evidence="1" id="KW-0880">Kelch repeat</keyword>
<dbReference type="EnsemblMetazoa" id="G9088.1">
    <property type="protein sequence ID" value="G9088.1:cds"/>
    <property type="gene ID" value="G9088"/>
</dbReference>
<feature type="region of interest" description="Disordered" evidence="3">
    <location>
        <begin position="232"/>
        <end position="309"/>
    </location>
</feature>
<accession>A0A8W8P0G9</accession>
<feature type="compositionally biased region" description="Basic and acidic residues" evidence="3">
    <location>
        <begin position="232"/>
        <end position="256"/>
    </location>
</feature>
<feature type="domain" description="BACK" evidence="4">
    <location>
        <begin position="10"/>
        <end position="93"/>
    </location>
</feature>
<evidence type="ECO:0000256" key="3">
    <source>
        <dbReference type="SAM" id="MobiDB-lite"/>
    </source>
</evidence>
<dbReference type="InterPro" id="IPR006652">
    <property type="entry name" value="Kelch_1"/>
</dbReference>
<keyword evidence="2" id="KW-0677">Repeat</keyword>
<dbReference type="SMART" id="SM00612">
    <property type="entry name" value="Kelch"/>
    <property type="match status" value="2"/>
</dbReference>
<keyword evidence="6" id="KW-1185">Reference proteome</keyword>
<feature type="region of interest" description="Disordered" evidence="3">
    <location>
        <begin position="132"/>
        <end position="162"/>
    </location>
</feature>
<dbReference type="Gene3D" id="1.25.40.420">
    <property type="match status" value="1"/>
</dbReference>
<evidence type="ECO:0000256" key="2">
    <source>
        <dbReference type="ARBA" id="ARBA00022737"/>
    </source>
</evidence>